<dbReference type="OrthoDB" id="5592486at2759"/>
<dbReference type="Pfam" id="PF00561">
    <property type="entry name" value="Abhydrolase_1"/>
    <property type="match status" value="1"/>
</dbReference>
<feature type="domain" description="AB hydrolase-1" evidence="1">
    <location>
        <begin position="67"/>
        <end position="306"/>
    </location>
</feature>
<dbReference type="InterPro" id="IPR029058">
    <property type="entry name" value="AB_hydrolase_fold"/>
</dbReference>
<protein>
    <submittedName>
        <fullName evidence="2">ZYBA0S14-00518g1_1</fullName>
    </submittedName>
</protein>
<dbReference type="PANTHER" id="PTHR11440">
    <property type="entry name" value="LECITHIN-CHOLESTEROL ACYLTRANSFERASE-RELATED"/>
    <property type="match status" value="1"/>
</dbReference>
<dbReference type="AlphaFoldDB" id="A0A8J2X594"/>
<gene>
    <name evidence="2" type="ORF">BN860_00518g</name>
</gene>
<evidence type="ECO:0000259" key="1">
    <source>
        <dbReference type="Pfam" id="PF00561"/>
    </source>
</evidence>
<proteinExistence type="predicted"/>
<keyword evidence="3" id="KW-1185">Reference proteome</keyword>
<dbReference type="EMBL" id="HG316467">
    <property type="protein sequence ID" value="CDF91764.1"/>
    <property type="molecule type" value="Genomic_DNA"/>
</dbReference>
<dbReference type="Proteomes" id="UP000019375">
    <property type="component" value="Unassembled WGS sequence"/>
</dbReference>
<dbReference type="InterPro" id="IPR000073">
    <property type="entry name" value="AB_hydrolase_1"/>
</dbReference>
<reference evidence="3" key="1">
    <citation type="journal article" date="2013" name="Genome Announc.">
        <title>Genome sequence of the food spoilage yeast Zygosaccharomyces bailii CLIB 213(T).</title>
        <authorList>
            <person name="Galeote V."/>
            <person name="Bigey F."/>
            <person name="Devillers H."/>
            <person name="Neuveglise C."/>
            <person name="Dequin S."/>
        </authorList>
    </citation>
    <scope>NUCLEOTIDE SEQUENCE [LARGE SCALE GENOMIC DNA]</scope>
    <source>
        <strain evidence="3">CLIB 213 / ATCC 58445 / CBS 680 / CCRC 21525 / NBRC 1098 / NCYC 1416 / NRRL Y-2227</strain>
    </source>
</reference>
<accession>A0A8J2X594</accession>
<name>A0A8J2X594_ZYGB2</name>
<dbReference type="SUPFAM" id="SSF53474">
    <property type="entry name" value="alpha/beta-Hydrolases"/>
    <property type="match status" value="1"/>
</dbReference>
<dbReference type="Gene3D" id="3.40.50.1820">
    <property type="entry name" value="alpha/beta hydrolase"/>
    <property type="match status" value="1"/>
</dbReference>
<organism evidence="2 3">
    <name type="scientific">Zygosaccharomyces bailii (strain CLIB 213 / ATCC 58445 / CBS 680 / BCRC 21525 / NBRC 1098 / NCYC 1416 / NRRL Y-2227)</name>
    <dbReference type="NCBI Taxonomy" id="1333698"/>
    <lineage>
        <taxon>Eukaryota</taxon>
        <taxon>Fungi</taxon>
        <taxon>Dikarya</taxon>
        <taxon>Ascomycota</taxon>
        <taxon>Saccharomycotina</taxon>
        <taxon>Saccharomycetes</taxon>
        <taxon>Saccharomycetales</taxon>
        <taxon>Saccharomycetaceae</taxon>
        <taxon>Zygosaccharomyces</taxon>
    </lineage>
</organism>
<evidence type="ECO:0000313" key="3">
    <source>
        <dbReference type="Proteomes" id="UP000019375"/>
    </source>
</evidence>
<sequence>MLYLWNLFHNLAFPLQTYVFRSKIHEVDNSDSRRSGDSKPDSSVPRQEEIYIDSFPTKEQYQAPKNPIVLCHGLSGFDKIILIPSIFHLTKMIRKSLQANNEEHFIEDENESTDSAFLEIDYWIGVKEKLEKKGCTVIIPNVPSFGSIEERAVTLHAILEKETQKLRETASKKEIYNDDDNNSDRRLLDEEPIKLNLIAHSMGGLDCRFLISNIHEKTYRVLSLTTVATPHHGSEVADYVVNLIEDLKKITPGSSKPKLFPSSIYELTTNYLKFFNKNTLDDPKVSYFSYGACFQPRWYNAFYMTWKVIYNLSGGKANDGMVTVDSSKWGHYRGCLTNTDHLDLINWKNKLQKDLSKSFLSKTAQRTIRPEIDILNFYLYIADDLAKRGF</sequence>
<evidence type="ECO:0000313" key="2">
    <source>
        <dbReference type="EMBL" id="CDF91764.1"/>
    </source>
</evidence>